<dbReference type="PANTHER" id="PTHR43479">
    <property type="entry name" value="ACREF/ENVCD OPERON REPRESSOR-RELATED"/>
    <property type="match status" value="1"/>
</dbReference>
<evidence type="ECO:0000313" key="5">
    <source>
        <dbReference type="Proteomes" id="UP001595533"/>
    </source>
</evidence>
<feature type="DNA-binding region" description="H-T-H motif" evidence="2">
    <location>
        <begin position="63"/>
        <end position="82"/>
    </location>
</feature>
<dbReference type="InterPro" id="IPR036271">
    <property type="entry name" value="Tet_transcr_reg_TetR-rel_C_sf"/>
</dbReference>
<organism evidence="4 5">
    <name type="scientific">Marinicella sediminis</name>
    <dbReference type="NCBI Taxonomy" id="1792834"/>
    <lineage>
        <taxon>Bacteria</taxon>
        <taxon>Pseudomonadati</taxon>
        <taxon>Pseudomonadota</taxon>
        <taxon>Gammaproteobacteria</taxon>
        <taxon>Lysobacterales</taxon>
        <taxon>Marinicellaceae</taxon>
        <taxon>Marinicella</taxon>
    </lineage>
</organism>
<keyword evidence="5" id="KW-1185">Reference proteome</keyword>
<dbReference type="InterPro" id="IPR050624">
    <property type="entry name" value="HTH-type_Tx_Regulator"/>
</dbReference>
<dbReference type="PROSITE" id="PS50977">
    <property type="entry name" value="HTH_TETR_2"/>
    <property type="match status" value="1"/>
</dbReference>
<dbReference type="InterPro" id="IPR001647">
    <property type="entry name" value="HTH_TetR"/>
</dbReference>
<dbReference type="Pfam" id="PF00440">
    <property type="entry name" value="TetR_N"/>
    <property type="match status" value="1"/>
</dbReference>
<feature type="domain" description="HTH tetR-type" evidence="3">
    <location>
        <begin position="40"/>
        <end position="100"/>
    </location>
</feature>
<dbReference type="RefSeq" id="WP_077412703.1">
    <property type="nucleotide sequence ID" value="NZ_JBHRTS010000002.1"/>
</dbReference>
<dbReference type="PANTHER" id="PTHR43479:SF11">
    <property type="entry name" value="ACREF_ENVCD OPERON REPRESSOR-RELATED"/>
    <property type="match status" value="1"/>
</dbReference>
<dbReference type="Proteomes" id="UP001595533">
    <property type="component" value="Unassembled WGS sequence"/>
</dbReference>
<dbReference type="InterPro" id="IPR009057">
    <property type="entry name" value="Homeodomain-like_sf"/>
</dbReference>
<gene>
    <name evidence="4" type="ORF">ACFODZ_05235</name>
</gene>
<dbReference type="PRINTS" id="PR00455">
    <property type="entry name" value="HTHTETR"/>
</dbReference>
<comment type="caution">
    <text evidence="4">The sequence shown here is derived from an EMBL/GenBank/DDBJ whole genome shotgun (WGS) entry which is preliminary data.</text>
</comment>
<dbReference type="EMBL" id="JBHRTS010000002">
    <property type="protein sequence ID" value="MFC3193637.1"/>
    <property type="molecule type" value="Genomic_DNA"/>
</dbReference>
<dbReference type="InterPro" id="IPR023772">
    <property type="entry name" value="DNA-bd_HTH_TetR-type_CS"/>
</dbReference>
<evidence type="ECO:0000259" key="3">
    <source>
        <dbReference type="PROSITE" id="PS50977"/>
    </source>
</evidence>
<dbReference type="SUPFAM" id="SSF46689">
    <property type="entry name" value="Homeodomain-like"/>
    <property type="match status" value="1"/>
</dbReference>
<dbReference type="SUPFAM" id="SSF48498">
    <property type="entry name" value="Tetracyclin repressor-like, C-terminal domain"/>
    <property type="match status" value="1"/>
</dbReference>
<dbReference type="Gene3D" id="1.10.357.10">
    <property type="entry name" value="Tetracycline Repressor, domain 2"/>
    <property type="match status" value="1"/>
</dbReference>
<keyword evidence="1 2" id="KW-0238">DNA-binding</keyword>
<evidence type="ECO:0000256" key="2">
    <source>
        <dbReference type="PROSITE-ProRule" id="PRU00335"/>
    </source>
</evidence>
<evidence type="ECO:0000313" key="4">
    <source>
        <dbReference type="EMBL" id="MFC3193637.1"/>
    </source>
</evidence>
<protein>
    <submittedName>
        <fullName evidence="4">TetR/AcrR family transcriptional regulator</fullName>
    </submittedName>
</protein>
<name>A0ABV7J8Z6_9GAMM</name>
<proteinExistence type="predicted"/>
<sequence>MNLSYETFLQEFEALVEDEWSCLFDLYHEKLNLKNRKIATKKFQTIIECVFKLSQTKGFQAMTLRDLSQESGISMGGLYKYFSNKNQIAEMIHAAMIQMAETCLKIRQYRHQDPVFELNELLARHVFLSERLKKWFYFVFMECKSLDKDLMETIIASERFMENAIHQRIVDANQQGLSQCTNPDFVSAMLKVMLQEWYLKSWKYQQKNINADQYVANLLLSVYQLIQVK</sequence>
<evidence type="ECO:0000256" key="1">
    <source>
        <dbReference type="ARBA" id="ARBA00023125"/>
    </source>
</evidence>
<dbReference type="PROSITE" id="PS01081">
    <property type="entry name" value="HTH_TETR_1"/>
    <property type="match status" value="1"/>
</dbReference>
<accession>A0ABV7J8Z6</accession>
<reference evidence="5" key="1">
    <citation type="journal article" date="2019" name="Int. J. Syst. Evol. Microbiol.">
        <title>The Global Catalogue of Microorganisms (GCM) 10K type strain sequencing project: providing services to taxonomists for standard genome sequencing and annotation.</title>
        <authorList>
            <consortium name="The Broad Institute Genomics Platform"/>
            <consortium name="The Broad Institute Genome Sequencing Center for Infectious Disease"/>
            <person name="Wu L."/>
            <person name="Ma J."/>
        </authorList>
    </citation>
    <scope>NUCLEOTIDE SEQUENCE [LARGE SCALE GENOMIC DNA]</scope>
    <source>
        <strain evidence="5">KCTC 42953</strain>
    </source>
</reference>